<dbReference type="GO" id="GO:0016567">
    <property type="term" value="P:protein ubiquitination"/>
    <property type="evidence" value="ECO:0007669"/>
    <property type="project" value="TreeGrafter"/>
</dbReference>
<keyword evidence="7" id="KW-1185">Reference proteome</keyword>
<keyword evidence="2" id="KW-0862">Zinc</keyword>
<keyword evidence="4" id="KW-0175">Coiled coil</keyword>
<evidence type="ECO:0000259" key="5">
    <source>
        <dbReference type="PROSITE" id="PS50089"/>
    </source>
</evidence>
<dbReference type="InterPro" id="IPR013083">
    <property type="entry name" value="Znf_RING/FYVE/PHD"/>
</dbReference>
<dbReference type="SUPFAM" id="SSF57850">
    <property type="entry name" value="RING/U-box"/>
    <property type="match status" value="1"/>
</dbReference>
<accession>A0A182ST30</accession>
<dbReference type="PANTHER" id="PTHR46569:SF1">
    <property type="entry name" value="E3 UBIQUITIN-PROTEIN LIGASE RFWD3-RELATED"/>
    <property type="match status" value="1"/>
</dbReference>
<dbReference type="InterPro" id="IPR001841">
    <property type="entry name" value="Znf_RING"/>
</dbReference>
<dbReference type="PANTHER" id="PTHR46569">
    <property type="entry name" value="E3 UBIQUITIN-PROTEIN LIGASE TRAIP"/>
    <property type="match status" value="1"/>
</dbReference>
<evidence type="ECO:0000313" key="7">
    <source>
        <dbReference type="Proteomes" id="UP000075901"/>
    </source>
</evidence>
<reference evidence="7" key="1">
    <citation type="submission" date="2013-09" db="EMBL/GenBank/DDBJ databases">
        <title>The Genome Sequence of Anopheles maculatus species B.</title>
        <authorList>
            <consortium name="The Broad Institute Genomics Platform"/>
            <person name="Neafsey D.E."/>
            <person name="Besansky N."/>
            <person name="Howell P."/>
            <person name="Walton C."/>
            <person name="Young S.K."/>
            <person name="Zeng Q."/>
            <person name="Gargeya S."/>
            <person name="Fitzgerald M."/>
            <person name="Haas B."/>
            <person name="Abouelleil A."/>
            <person name="Allen A.W."/>
            <person name="Alvarado L."/>
            <person name="Arachchi H.M."/>
            <person name="Berlin A.M."/>
            <person name="Chapman S.B."/>
            <person name="Gainer-Dewar J."/>
            <person name="Goldberg J."/>
            <person name="Griggs A."/>
            <person name="Gujja S."/>
            <person name="Hansen M."/>
            <person name="Howarth C."/>
            <person name="Imamovic A."/>
            <person name="Ireland A."/>
            <person name="Larimer J."/>
            <person name="McCowan C."/>
            <person name="Murphy C."/>
            <person name="Pearson M."/>
            <person name="Poon T.W."/>
            <person name="Priest M."/>
            <person name="Roberts A."/>
            <person name="Saif S."/>
            <person name="Shea T."/>
            <person name="Sisk P."/>
            <person name="Sykes S."/>
            <person name="Wortman J."/>
            <person name="Nusbaum C."/>
            <person name="Birren B."/>
        </authorList>
    </citation>
    <scope>NUCLEOTIDE SEQUENCE [LARGE SCALE GENOMIC DNA]</scope>
    <source>
        <strain evidence="7">maculatus3</strain>
    </source>
</reference>
<dbReference type="GO" id="GO:0031297">
    <property type="term" value="P:replication fork processing"/>
    <property type="evidence" value="ECO:0007669"/>
    <property type="project" value="TreeGrafter"/>
</dbReference>
<evidence type="ECO:0000256" key="4">
    <source>
        <dbReference type="SAM" id="Coils"/>
    </source>
</evidence>
<protein>
    <submittedName>
        <fullName evidence="6">RING-type domain-containing protein</fullName>
    </submittedName>
</protein>
<organism evidence="6 7">
    <name type="scientific">Anopheles maculatus</name>
    <dbReference type="NCBI Taxonomy" id="74869"/>
    <lineage>
        <taxon>Eukaryota</taxon>
        <taxon>Metazoa</taxon>
        <taxon>Ecdysozoa</taxon>
        <taxon>Arthropoda</taxon>
        <taxon>Hexapoda</taxon>
        <taxon>Insecta</taxon>
        <taxon>Pterygota</taxon>
        <taxon>Neoptera</taxon>
        <taxon>Endopterygota</taxon>
        <taxon>Diptera</taxon>
        <taxon>Nematocera</taxon>
        <taxon>Culicoidea</taxon>
        <taxon>Culicidae</taxon>
        <taxon>Anophelinae</taxon>
        <taxon>Anopheles</taxon>
        <taxon>Anopheles maculatus group</taxon>
    </lineage>
</organism>
<dbReference type="InterPro" id="IPR052639">
    <property type="entry name" value="TRAIP_ubiq-protein_ligase"/>
</dbReference>
<dbReference type="Proteomes" id="UP000075901">
    <property type="component" value="Unassembled WGS sequence"/>
</dbReference>
<dbReference type="EnsemblMetazoa" id="AMAM012842-RA">
    <property type="protein sequence ID" value="AMAM012842-PA"/>
    <property type="gene ID" value="AMAM012842"/>
</dbReference>
<dbReference type="PROSITE" id="PS50089">
    <property type="entry name" value="ZF_RING_2"/>
    <property type="match status" value="1"/>
</dbReference>
<dbReference type="AlphaFoldDB" id="A0A182ST30"/>
<feature type="coiled-coil region" evidence="4">
    <location>
        <begin position="71"/>
        <end position="119"/>
    </location>
</feature>
<evidence type="ECO:0000256" key="2">
    <source>
        <dbReference type="ARBA" id="ARBA00022833"/>
    </source>
</evidence>
<evidence type="ECO:0000256" key="1">
    <source>
        <dbReference type="ARBA" id="ARBA00022771"/>
    </source>
</evidence>
<reference evidence="6" key="2">
    <citation type="submission" date="2020-05" db="UniProtKB">
        <authorList>
            <consortium name="EnsemblMetazoa"/>
        </authorList>
    </citation>
    <scope>IDENTIFICATION</scope>
    <source>
        <strain evidence="6">maculatus3</strain>
    </source>
</reference>
<name>A0A182ST30_9DIPT</name>
<keyword evidence="1 3" id="KW-0863">Zinc-finger</keyword>
<keyword evidence="1 3" id="KW-0479">Metal-binding</keyword>
<dbReference type="SMART" id="SM00184">
    <property type="entry name" value="RING"/>
    <property type="match status" value="1"/>
</dbReference>
<dbReference type="Gene3D" id="3.30.40.10">
    <property type="entry name" value="Zinc/RING finger domain, C3HC4 (zinc finger)"/>
    <property type="match status" value="1"/>
</dbReference>
<sequence>MNLVCPICSDIFVPSAEVNITPCGHMFHHLCLLQWLERSKTCPQCRDRCTATRLIKVYFNVTANLDTTEDSASLLEKLDNLTLKIREQEKSLKTFETNAAQHKTEQKKMRKTLLGLEEEIRSKNTAMFALKHELDMM</sequence>
<dbReference type="GO" id="GO:0008270">
    <property type="term" value="F:zinc ion binding"/>
    <property type="evidence" value="ECO:0007669"/>
    <property type="project" value="UniProtKB-KW"/>
</dbReference>
<dbReference type="VEuPathDB" id="VectorBase:AMAM012842"/>
<dbReference type="GO" id="GO:0090734">
    <property type="term" value="C:site of DNA damage"/>
    <property type="evidence" value="ECO:0007669"/>
    <property type="project" value="TreeGrafter"/>
</dbReference>
<dbReference type="GO" id="GO:0005634">
    <property type="term" value="C:nucleus"/>
    <property type="evidence" value="ECO:0007669"/>
    <property type="project" value="TreeGrafter"/>
</dbReference>
<dbReference type="GO" id="GO:0061630">
    <property type="term" value="F:ubiquitin protein ligase activity"/>
    <property type="evidence" value="ECO:0007669"/>
    <property type="project" value="TreeGrafter"/>
</dbReference>
<feature type="domain" description="RING-type" evidence="5">
    <location>
        <begin position="5"/>
        <end position="46"/>
    </location>
</feature>
<evidence type="ECO:0000256" key="3">
    <source>
        <dbReference type="PROSITE-ProRule" id="PRU00175"/>
    </source>
</evidence>
<dbReference type="Pfam" id="PF13639">
    <property type="entry name" value="zf-RING_2"/>
    <property type="match status" value="1"/>
</dbReference>
<evidence type="ECO:0000313" key="6">
    <source>
        <dbReference type="EnsemblMetazoa" id="AMAM012842-PA"/>
    </source>
</evidence>
<proteinExistence type="predicted"/>